<sequence length="248" mass="28177">MYDYGARFYMPDIGRWGVLDPLAEKDRRWTPYRYAYNNPLRFIDPDGRREELFIDGDRAEESTAELQKSTNLKLTRNSETGKIEAEGKAITKADKKLLKTIQDKKNVVKLEATSSYTIGDDGLIIVGAYLGSKAEGDKIFGEQVINIDQAKKIEQNGGSKASANVLHEVLESYEAMSIGNGIHDYRSADVQKYIYKKAHKIVNKIPEAKSDENIFKDEGIYKPGYNTYYHLNPTTGNKKILFIYENEP</sequence>
<dbReference type="InterPro" id="IPR022385">
    <property type="entry name" value="Rhs_assc_core"/>
</dbReference>
<keyword evidence="2" id="KW-1185">Reference proteome</keyword>
<dbReference type="NCBIfam" id="TIGR03696">
    <property type="entry name" value="Rhs_assc_core"/>
    <property type="match status" value="1"/>
</dbReference>
<protein>
    <recommendedName>
        <fullName evidence="3">RHS repeat-associated core domain-containing protein</fullName>
    </recommendedName>
</protein>
<dbReference type="AlphaFoldDB" id="A0A9Q3V648"/>
<dbReference type="PANTHER" id="PTHR32305">
    <property type="match status" value="1"/>
</dbReference>
<proteinExistence type="predicted"/>
<dbReference type="Proteomes" id="UP001108025">
    <property type="component" value="Unassembled WGS sequence"/>
</dbReference>
<evidence type="ECO:0000313" key="1">
    <source>
        <dbReference type="EMBL" id="MCD1117460.1"/>
    </source>
</evidence>
<accession>A0A9Q3V648</accession>
<evidence type="ECO:0008006" key="3">
    <source>
        <dbReference type="Google" id="ProtNLM"/>
    </source>
</evidence>
<reference evidence="1" key="1">
    <citation type="submission" date="2021-11" db="EMBL/GenBank/DDBJ databases">
        <title>Description of novel Chryseobacterium species.</title>
        <authorList>
            <person name="Saticioglu I.B."/>
            <person name="Ay H."/>
            <person name="Altun S."/>
            <person name="Duman M."/>
        </authorList>
    </citation>
    <scope>NUCLEOTIDE SEQUENCE</scope>
    <source>
        <strain evidence="1">C-17</strain>
    </source>
</reference>
<name>A0A9Q3V648_9FLAO</name>
<organism evidence="1 2">
    <name type="scientific">Chryseobacterium turcicum</name>
    <dbReference type="NCBI Taxonomy" id="2898076"/>
    <lineage>
        <taxon>Bacteria</taxon>
        <taxon>Pseudomonadati</taxon>
        <taxon>Bacteroidota</taxon>
        <taxon>Flavobacteriia</taxon>
        <taxon>Flavobacteriales</taxon>
        <taxon>Weeksellaceae</taxon>
        <taxon>Chryseobacterium group</taxon>
        <taxon>Chryseobacterium</taxon>
    </lineage>
</organism>
<dbReference type="InterPro" id="IPR050708">
    <property type="entry name" value="T6SS_VgrG/RHS"/>
</dbReference>
<comment type="caution">
    <text evidence="1">The sequence shown here is derived from an EMBL/GenBank/DDBJ whole genome shotgun (WGS) entry which is preliminary data.</text>
</comment>
<dbReference type="EMBL" id="JAJNAY010000001">
    <property type="protein sequence ID" value="MCD1117460.1"/>
    <property type="molecule type" value="Genomic_DNA"/>
</dbReference>
<dbReference type="Gene3D" id="2.180.10.10">
    <property type="entry name" value="RHS repeat-associated core"/>
    <property type="match status" value="1"/>
</dbReference>
<evidence type="ECO:0000313" key="2">
    <source>
        <dbReference type="Proteomes" id="UP001108025"/>
    </source>
</evidence>
<gene>
    <name evidence="1" type="ORF">LO744_11375</name>
</gene>
<dbReference type="PANTHER" id="PTHR32305:SF15">
    <property type="entry name" value="PROTEIN RHSA-RELATED"/>
    <property type="match status" value="1"/>
</dbReference>